<evidence type="ECO:0000259" key="10">
    <source>
        <dbReference type="PROSITE" id="PS01124"/>
    </source>
</evidence>
<dbReference type="STRING" id="1679170.AC625_02890"/>
<dbReference type="OrthoDB" id="342399at2"/>
<dbReference type="Gene3D" id="1.10.10.60">
    <property type="entry name" value="Homeodomain-like"/>
    <property type="match status" value="2"/>
</dbReference>
<evidence type="ECO:0000313" key="12">
    <source>
        <dbReference type="EMBL" id="KMY48589.1"/>
    </source>
</evidence>
<protein>
    <recommendedName>
        <fullName evidence="14">AraC family transcriptional regulator</fullName>
    </recommendedName>
</protein>
<dbReference type="Pfam" id="PF12833">
    <property type="entry name" value="HTH_18"/>
    <property type="match status" value="1"/>
</dbReference>
<evidence type="ECO:0000256" key="8">
    <source>
        <dbReference type="PROSITE-ProRule" id="PRU00169"/>
    </source>
</evidence>
<keyword evidence="5" id="KW-0805">Transcription regulation</keyword>
<keyword evidence="13" id="KW-1185">Reference proteome</keyword>
<dbReference type="InterPro" id="IPR051552">
    <property type="entry name" value="HptR"/>
</dbReference>
<keyword evidence="6" id="KW-0238">DNA-binding</keyword>
<keyword evidence="4" id="KW-0902">Two-component regulatory system</keyword>
<evidence type="ECO:0000256" key="1">
    <source>
        <dbReference type="ARBA" id="ARBA00004496"/>
    </source>
</evidence>
<dbReference type="GO" id="GO:0043565">
    <property type="term" value="F:sequence-specific DNA binding"/>
    <property type="evidence" value="ECO:0007669"/>
    <property type="project" value="InterPro"/>
</dbReference>
<dbReference type="Gene3D" id="3.40.50.2300">
    <property type="match status" value="1"/>
</dbReference>
<dbReference type="PATRIC" id="fig|1679170.3.peg.590"/>
<gene>
    <name evidence="12" type="ORF">AC625_02890</name>
</gene>
<evidence type="ECO:0000256" key="3">
    <source>
        <dbReference type="ARBA" id="ARBA00022553"/>
    </source>
</evidence>
<evidence type="ECO:0008006" key="14">
    <source>
        <dbReference type="Google" id="ProtNLM"/>
    </source>
</evidence>
<dbReference type="SUPFAM" id="SSF52172">
    <property type="entry name" value="CheY-like"/>
    <property type="match status" value="1"/>
</dbReference>
<dbReference type="PANTHER" id="PTHR42713:SF3">
    <property type="entry name" value="TRANSCRIPTIONAL REGULATORY PROTEIN HPTR"/>
    <property type="match status" value="1"/>
</dbReference>
<dbReference type="InterPro" id="IPR018060">
    <property type="entry name" value="HTH_AraC"/>
</dbReference>
<dbReference type="Proteomes" id="UP000037146">
    <property type="component" value="Unassembled WGS sequence"/>
</dbReference>
<accession>A0A0K9GPH1</accession>
<keyword evidence="2" id="KW-0963">Cytoplasm</keyword>
<feature type="coiled-coil region" evidence="9">
    <location>
        <begin position="294"/>
        <end position="321"/>
    </location>
</feature>
<dbReference type="PROSITE" id="PS01124">
    <property type="entry name" value="HTH_ARAC_FAMILY_2"/>
    <property type="match status" value="1"/>
</dbReference>
<dbReference type="InterPro" id="IPR011006">
    <property type="entry name" value="CheY-like_superfamily"/>
</dbReference>
<dbReference type="SMART" id="SM00342">
    <property type="entry name" value="HTH_ARAC"/>
    <property type="match status" value="1"/>
</dbReference>
<evidence type="ECO:0000256" key="2">
    <source>
        <dbReference type="ARBA" id="ARBA00022490"/>
    </source>
</evidence>
<feature type="domain" description="HTH araC/xylS-type" evidence="10">
    <location>
        <begin position="421"/>
        <end position="520"/>
    </location>
</feature>
<dbReference type="SMART" id="SM00448">
    <property type="entry name" value="REC"/>
    <property type="match status" value="1"/>
</dbReference>
<evidence type="ECO:0000256" key="7">
    <source>
        <dbReference type="ARBA" id="ARBA00023163"/>
    </source>
</evidence>
<dbReference type="SUPFAM" id="SSF46689">
    <property type="entry name" value="Homeodomain-like"/>
    <property type="match status" value="1"/>
</dbReference>
<dbReference type="PRINTS" id="PR00032">
    <property type="entry name" value="HTHARAC"/>
</dbReference>
<evidence type="ECO:0000313" key="13">
    <source>
        <dbReference type="Proteomes" id="UP000037146"/>
    </source>
</evidence>
<dbReference type="GO" id="GO:0005737">
    <property type="term" value="C:cytoplasm"/>
    <property type="evidence" value="ECO:0007669"/>
    <property type="project" value="UniProtKB-SubCell"/>
</dbReference>
<dbReference type="RefSeq" id="WP_049679913.1">
    <property type="nucleotide sequence ID" value="NZ_LFZW01000001.1"/>
</dbReference>
<comment type="caution">
    <text evidence="12">The sequence shown here is derived from an EMBL/GenBank/DDBJ whole genome shotgun (WGS) entry which is preliminary data.</text>
</comment>
<evidence type="ECO:0000256" key="9">
    <source>
        <dbReference type="SAM" id="Coils"/>
    </source>
</evidence>
<keyword evidence="9" id="KW-0175">Coiled coil</keyword>
<reference evidence="13" key="1">
    <citation type="submission" date="2015-07" db="EMBL/GenBank/DDBJ databases">
        <title>Genome sequencing project for genomic taxonomy and phylogenomics of Bacillus-like bacteria.</title>
        <authorList>
            <person name="Liu B."/>
            <person name="Wang J."/>
            <person name="Zhu Y."/>
            <person name="Liu G."/>
            <person name="Chen Q."/>
            <person name="Chen Z."/>
            <person name="Lan J."/>
            <person name="Che J."/>
            <person name="Ge C."/>
            <person name="Shi H."/>
            <person name="Pan Z."/>
            <person name="Liu X."/>
        </authorList>
    </citation>
    <scope>NUCLEOTIDE SEQUENCE [LARGE SCALE GENOMIC DNA]</scope>
    <source>
        <strain evidence="13">FJAT-27997</strain>
    </source>
</reference>
<dbReference type="InterPro" id="IPR020449">
    <property type="entry name" value="Tscrpt_reg_AraC-type_HTH"/>
</dbReference>
<dbReference type="CDD" id="cd17536">
    <property type="entry name" value="REC_YesN-like"/>
    <property type="match status" value="1"/>
</dbReference>
<feature type="modified residue" description="4-aspartylphosphate" evidence="8">
    <location>
        <position position="55"/>
    </location>
</feature>
<sequence>MQKVIIVDDDRIIRQWLSTAIPWQEYGFKLTGEASDGETAIELIEKEQPQIVISDINMPFMDGLELAKQVKSKSPDTYIIFMTGYEDFKYAHEALKLKVFDYLLKPVDKDQLLEKVKEAAMEWKVNQKREKNLAEVTPYLQRNLFHKLTEPTNIPIDVEQELLSVGIELQGPYFVAILIKFDVGSQNEMNDENLKTVIKEVISRELKKNQGRVMEAGIDQFLLLLFPHEEIGAVEIRQFTEYLFQEIYKKTEICTTGTFGRIYQEGFEIGFSILEAHLAMNMRHIMGKGQVYSLDDLVSDNSHYQKDITQLEEELVEQIKRGLPDKANETIQLLFKILVDSKEATLQDIRFLAVKYITLLFHEAEKWNWRHTNSEKLTAHYRKVMKMETLHDIFSLIQSTLQEWKEFMNQKKEKNSYTLVDQAMEYVDAHYHMEGVTLQKVAEVIHVSAPYLSNLFKVEKGINFGDYLLGLRMRKAMELFSENKIKTYEVADRVGYNNPQYFSMCFKKYTGYTPAEYRKTH</sequence>
<organism evidence="12 13">
    <name type="scientific">Peribacillus loiseleuriae</name>
    <dbReference type="NCBI Taxonomy" id="1679170"/>
    <lineage>
        <taxon>Bacteria</taxon>
        <taxon>Bacillati</taxon>
        <taxon>Bacillota</taxon>
        <taxon>Bacilli</taxon>
        <taxon>Bacillales</taxon>
        <taxon>Bacillaceae</taxon>
        <taxon>Peribacillus</taxon>
    </lineage>
</organism>
<comment type="subcellular location">
    <subcellularLocation>
        <location evidence="1">Cytoplasm</location>
    </subcellularLocation>
</comment>
<dbReference type="EMBL" id="LFZW01000001">
    <property type="protein sequence ID" value="KMY48589.1"/>
    <property type="molecule type" value="Genomic_DNA"/>
</dbReference>
<name>A0A0K9GPH1_9BACI</name>
<dbReference type="PROSITE" id="PS50110">
    <property type="entry name" value="RESPONSE_REGULATORY"/>
    <property type="match status" value="1"/>
</dbReference>
<evidence type="ECO:0000256" key="5">
    <source>
        <dbReference type="ARBA" id="ARBA00023015"/>
    </source>
</evidence>
<evidence type="ECO:0000259" key="11">
    <source>
        <dbReference type="PROSITE" id="PS50110"/>
    </source>
</evidence>
<dbReference type="Pfam" id="PF00072">
    <property type="entry name" value="Response_reg"/>
    <property type="match status" value="1"/>
</dbReference>
<keyword evidence="3 8" id="KW-0597">Phosphoprotein</keyword>
<evidence type="ECO:0000256" key="4">
    <source>
        <dbReference type="ARBA" id="ARBA00023012"/>
    </source>
</evidence>
<dbReference type="GO" id="GO:0003700">
    <property type="term" value="F:DNA-binding transcription factor activity"/>
    <property type="evidence" value="ECO:0007669"/>
    <property type="project" value="InterPro"/>
</dbReference>
<dbReference type="InterPro" id="IPR009057">
    <property type="entry name" value="Homeodomain-like_sf"/>
</dbReference>
<dbReference type="PANTHER" id="PTHR42713">
    <property type="entry name" value="HISTIDINE KINASE-RELATED"/>
    <property type="match status" value="1"/>
</dbReference>
<keyword evidence="7" id="KW-0804">Transcription</keyword>
<dbReference type="InterPro" id="IPR001789">
    <property type="entry name" value="Sig_transdc_resp-reg_receiver"/>
</dbReference>
<proteinExistence type="predicted"/>
<dbReference type="AlphaFoldDB" id="A0A0K9GPH1"/>
<dbReference type="GO" id="GO:0000160">
    <property type="term" value="P:phosphorelay signal transduction system"/>
    <property type="evidence" value="ECO:0007669"/>
    <property type="project" value="UniProtKB-KW"/>
</dbReference>
<feature type="domain" description="Response regulatory" evidence="11">
    <location>
        <begin position="3"/>
        <end position="120"/>
    </location>
</feature>
<evidence type="ECO:0000256" key="6">
    <source>
        <dbReference type="ARBA" id="ARBA00023125"/>
    </source>
</evidence>